<evidence type="ECO:0000313" key="3">
    <source>
        <dbReference type="Proteomes" id="UP000184251"/>
    </source>
</evidence>
<dbReference type="PANTHER" id="PTHR30615:SF8">
    <property type="entry name" value="UPF0047 PROTEIN C4A8.02C"/>
    <property type="match status" value="1"/>
</dbReference>
<name>A0A1M4ZRC3_9FIRM</name>
<comment type="similarity">
    <text evidence="1">Belongs to the UPF0047 family.</text>
</comment>
<dbReference type="PROSITE" id="PS01314">
    <property type="entry name" value="UPF0047"/>
    <property type="match status" value="1"/>
</dbReference>
<dbReference type="PANTHER" id="PTHR30615">
    <property type="entry name" value="UNCHARACTERIZED PROTEIN YJBQ-RELATED"/>
    <property type="match status" value="1"/>
</dbReference>
<evidence type="ECO:0000313" key="2">
    <source>
        <dbReference type="EMBL" id="SHF20548.1"/>
    </source>
</evidence>
<organism evidence="2 3">
    <name type="scientific">Alkalibacter saccharofermentans DSM 14828</name>
    <dbReference type="NCBI Taxonomy" id="1120975"/>
    <lineage>
        <taxon>Bacteria</taxon>
        <taxon>Bacillati</taxon>
        <taxon>Bacillota</taxon>
        <taxon>Clostridia</taxon>
        <taxon>Eubacteriales</taxon>
        <taxon>Eubacteriaceae</taxon>
        <taxon>Alkalibacter</taxon>
    </lineage>
</organism>
<reference evidence="2 3" key="1">
    <citation type="submission" date="2016-11" db="EMBL/GenBank/DDBJ databases">
        <authorList>
            <person name="Jaros S."/>
            <person name="Januszkiewicz K."/>
            <person name="Wedrychowicz H."/>
        </authorList>
    </citation>
    <scope>NUCLEOTIDE SEQUENCE [LARGE SCALE GENOMIC DNA]</scope>
    <source>
        <strain evidence="2 3">DSM 14828</strain>
    </source>
</reference>
<protein>
    <submittedName>
        <fullName evidence="2">Secondary thiamine-phosphate synthase enzyme</fullName>
    </submittedName>
</protein>
<accession>A0A1M4ZRC3</accession>
<dbReference type="Proteomes" id="UP000184251">
    <property type="component" value="Unassembled WGS sequence"/>
</dbReference>
<evidence type="ECO:0000256" key="1">
    <source>
        <dbReference type="ARBA" id="ARBA00005534"/>
    </source>
</evidence>
<dbReference type="Pfam" id="PF01894">
    <property type="entry name" value="YjbQ"/>
    <property type="match status" value="1"/>
</dbReference>
<gene>
    <name evidence="2" type="ORF">SAMN02746064_02117</name>
</gene>
<dbReference type="InterPro" id="IPR001602">
    <property type="entry name" value="UPF0047_YjbQ-like"/>
</dbReference>
<sequence>MIDITQAIENAVSEEGIMDGIVVVYSPHTTAGITINEGADPDVVHDILMQLDEAHPWNHRKYLHGEGNTAAHIKTSLVGVSQSIPVVHGKMVLGTWQSIYFCEFDGPRNRACHVKLIGGR</sequence>
<proteinExistence type="inferred from homology"/>
<dbReference type="InterPro" id="IPR035917">
    <property type="entry name" value="YjbQ-like_sf"/>
</dbReference>
<dbReference type="Gene3D" id="2.60.120.460">
    <property type="entry name" value="YjbQ-like"/>
    <property type="match status" value="1"/>
</dbReference>
<dbReference type="NCBIfam" id="TIGR00149">
    <property type="entry name" value="TIGR00149_YjbQ"/>
    <property type="match status" value="1"/>
</dbReference>
<keyword evidence="3" id="KW-1185">Reference proteome</keyword>
<dbReference type="PIRSF" id="PIRSF004681">
    <property type="entry name" value="UCP004681"/>
    <property type="match status" value="1"/>
</dbReference>
<dbReference type="AlphaFoldDB" id="A0A1M4ZRC3"/>
<dbReference type="STRING" id="1120975.SAMN02746064_02117"/>
<dbReference type="EMBL" id="FQTU01000019">
    <property type="protein sequence ID" value="SHF20548.1"/>
    <property type="molecule type" value="Genomic_DNA"/>
</dbReference>
<dbReference type="SUPFAM" id="SSF111038">
    <property type="entry name" value="YjbQ-like"/>
    <property type="match status" value="1"/>
</dbReference>